<dbReference type="SUPFAM" id="SSF57850">
    <property type="entry name" value="RING/U-box"/>
    <property type="match status" value="1"/>
</dbReference>
<dbReference type="SUPFAM" id="SSF52540">
    <property type="entry name" value="P-loop containing nucleoside triphosphate hydrolases"/>
    <property type="match status" value="2"/>
</dbReference>
<evidence type="ECO:0000256" key="15">
    <source>
        <dbReference type="ARBA" id="ARBA00023242"/>
    </source>
</evidence>
<dbReference type="PROSITE" id="PS50089">
    <property type="entry name" value="ZF_RING_2"/>
    <property type="match status" value="1"/>
</dbReference>
<dbReference type="FunFam" id="3.40.50.10810:FF:000068">
    <property type="entry name" value="SNF2 domain-containing protein / helicase domain-containing protein / zinc finger protein-like protein"/>
    <property type="match status" value="1"/>
</dbReference>
<dbReference type="InterPro" id="IPR013083">
    <property type="entry name" value="Znf_RING/FYVE/PHD"/>
</dbReference>
<dbReference type="GO" id="GO:0005634">
    <property type="term" value="C:nucleus"/>
    <property type="evidence" value="ECO:0007669"/>
    <property type="project" value="UniProtKB-SubCell"/>
</dbReference>
<dbReference type="PROSITE" id="PS51192">
    <property type="entry name" value="HELICASE_ATP_BIND_1"/>
    <property type="match status" value="1"/>
</dbReference>
<dbReference type="GO" id="GO:0006281">
    <property type="term" value="P:DNA repair"/>
    <property type="evidence" value="ECO:0007669"/>
    <property type="project" value="TreeGrafter"/>
</dbReference>
<organism evidence="21 22">
    <name type="scientific">Erythroxylum novogranatense</name>
    <dbReference type="NCBI Taxonomy" id="1862640"/>
    <lineage>
        <taxon>Eukaryota</taxon>
        <taxon>Viridiplantae</taxon>
        <taxon>Streptophyta</taxon>
        <taxon>Embryophyta</taxon>
        <taxon>Tracheophyta</taxon>
        <taxon>Spermatophyta</taxon>
        <taxon>Magnoliopsida</taxon>
        <taxon>eudicotyledons</taxon>
        <taxon>Gunneridae</taxon>
        <taxon>Pentapetalae</taxon>
        <taxon>rosids</taxon>
        <taxon>fabids</taxon>
        <taxon>Malpighiales</taxon>
        <taxon>Erythroxylaceae</taxon>
        <taxon>Erythroxylum</taxon>
    </lineage>
</organism>
<dbReference type="CDD" id="cd18793">
    <property type="entry name" value="SF2_C_SNF"/>
    <property type="match status" value="1"/>
</dbReference>
<dbReference type="InterPro" id="IPR050628">
    <property type="entry name" value="SNF2_RAD54_helicase_TF"/>
</dbReference>
<dbReference type="SMART" id="SM00487">
    <property type="entry name" value="DEXDc"/>
    <property type="match status" value="1"/>
</dbReference>
<keyword evidence="10" id="KW-0156">Chromatin regulator</keyword>
<dbReference type="Proteomes" id="UP001159364">
    <property type="component" value="Linkage Group LG06"/>
</dbReference>
<dbReference type="PROSITE" id="PS51194">
    <property type="entry name" value="HELICASE_CTER"/>
    <property type="match status" value="1"/>
</dbReference>
<dbReference type="Pfam" id="PF00271">
    <property type="entry name" value="Helicase_C"/>
    <property type="match status" value="1"/>
</dbReference>
<evidence type="ECO:0000256" key="13">
    <source>
        <dbReference type="ARBA" id="ARBA00023158"/>
    </source>
</evidence>
<keyword evidence="5 16" id="KW-0863">Zinc-finger</keyword>
<dbReference type="GO" id="GO:0003677">
    <property type="term" value="F:DNA binding"/>
    <property type="evidence" value="ECO:0007669"/>
    <property type="project" value="UniProtKB-KW"/>
</dbReference>
<evidence type="ECO:0000256" key="7">
    <source>
        <dbReference type="ARBA" id="ARBA00022806"/>
    </source>
</evidence>
<dbReference type="InterPro" id="IPR001841">
    <property type="entry name" value="Znf_RING"/>
</dbReference>
<dbReference type="Gene3D" id="3.40.50.300">
    <property type="entry name" value="P-loop containing nucleotide triphosphate hydrolases"/>
    <property type="match status" value="1"/>
</dbReference>
<dbReference type="FunFam" id="3.40.50.10810:FF:000071">
    <property type="entry name" value="SNF2 domain-containing protein / helicase domain-containing protein / zinc finger protein-like protein"/>
    <property type="match status" value="1"/>
</dbReference>
<dbReference type="PROSITE" id="PS00518">
    <property type="entry name" value="ZF_RING_1"/>
    <property type="match status" value="1"/>
</dbReference>
<dbReference type="CDD" id="cd18008">
    <property type="entry name" value="DEXDc_SHPRH-like"/>
    <property type="match status" value="1"/>
</dbReference>
<dbReference type="GO" id="GO:0016787">
    <property type="term" value="F:hydrolase activity"/>
    <property type="evidence" value="ECO:0007669"/>
    <property type="project" value="UniProtKB-KW"/>
</dbReference>
<dbReference type="SMART" id="SM00490">
    <property type="entry name" value="HELICc"/>
    <property type="match status" value="1"/>
</dbReference>
<protein>
    <recommendedName>
        <fullName evidence="23">Helicase-like transcription factor CHR28</fullName>
    </recommendedName>
</protein>
<comment type="similarity">
    <text evidence="2">Belongs to the SNF2/RAD54 helicase family. RAD16 subfamily.</text>
</comment>
<evidence type="ECO:0000256" key="12">
    <source>
        <dbReference type="ARBA" id="ARBA00023125"/>
    </source>
</evidence>
<evidence type="ECO:0000256" key="11">
    <source>
        <dbReference type="ARBA" id="ARBA00023015"/>
    </source>
</evidence>
<dbReference type="Pfam" id="PF00097">
    <property type="entry name" value="zf-C3HC4"/>
    <property type="match status" value="1"/>
</dbReference>
<dbReference type="InterPro" id="IPR001650">
    <property type="entry name" value="Helicase_C-like"/>
</dbReference>
<comment type="caution">
    <text evidence="21">The sequence shown here is derived from an EMBL/GenBank/DDBJ whole genome shotgun (WGS) entry which is preliminary data.</text>
</comment>
<evidence type="ECO:0000256" key="14">
    <source>
        <dbReference type="ARBA" id="ARBA00023163"/>
    </source>
</evidence>
<evidence type="ECO:0000256" key="16">
    <source>
        <dbReference type="PROSITE-ProRule" id="PRU00175"/>
    </source>
</evidence>
<proteinExistence type="inferred from homology"/>
<feature type="domain" description="Helicase C-terminal" evidence="20">
    <location>
        <begin position="1191"/>
        <end position="1351"/>
    </location>
</feature>
<evidence type="ECO:0000259" key="19">
    <source>
        <dbReference type="PROSITE" id="PS51192"/>
    </source>
</evidence>
<dbReference type="InterPro" id="IPR027417">
    <property type="entry name" value="P-loop_NTPase"/>
</dbReference>
<evidence type="ECO:0000259" key="20">
    <source>
        <dbReference type="PROSITE" id="PS51194"/>
    </source>
</evidence>
<evidence type="ECO:0000259" key="18">
    <source>
        <dbReference type="PROSITE" id="PS50089"/>
    </source>
</evidence>
<dbReference type="InterPro" id="IPR049730">
    <property type="entry name" value="SNF2/RAD54-like_C"/>
</dbReference>
<keyword evidence="22" id="KW-1185">Reference proteome</keyword>
<evidence type="ECO:0000313" key="21">
    <source>
        <dbReference type="EMBL" id="KAJ8761391.1"/>
    </source>
</evidence>
<comment type="subcellular location">
    <subcellularLocation>
        <location evidence="1">Nucleus</location>
    </subcellularLocation>
</comment>
<dbReference type="InterPro" id="IPR018957">
    <property type="entry name" value="Znf_C3HC4_RING-type"/>
</dbReference>
<evidence type="ECO:0000256" key="2">
    <source>
        <dbReference type="ARBA" id="ARBA00008438"/>
    </source>
</evidence>
<dbReference type="GO" id="GO:0008270">
    <property type="term" value="F:zinc ion binding"/>
    <property type="evidence" value="ECO:0007669"/>
    <property type="project" value="UniProtKB-KW"/>
</dbReference>
<dbReference type="InterPro" id="IPR017907">
    <property type="entry name" value="Znf_RING_CS"/>
</dbReference>
<keyword evidence="13" id="KW-0943">RNA-mediated gene silencing</keyword>
<evidence type="ECO:0000256" key="10">
    <source>
        <dbReference type="ARBA" id="ARBA00022853"/>
    </source>
</evidence>
<dbReference type="InterPro" id="IPR014001">
    <property type="entry name" value="Helicase_ATP-bd"/>
</dbReference>
<dbReference type="Pfam" id="PF00176">
    <property type="entry name" value="SNF2-rel_dom"/>
    <property type="match status" value="1"/>
</dbReference>
<keyword evidence="4" id="KW-0547">Nucleotide-binding</keyword>
<sequence>MIMMTEANSLGFISGAVDDDVDLSMDFDTFFHILDESSDPCQTKDEEPSSGKLKVESTADVGGNMSLELHSAGSQLLEAETLHPIGHYPSYNLEASDSGNFTMAFDGLKMEDSLYMTPSTTSLCQDFSDWVSPSQGGQGGDVFRVSQSEIHKSANASIFDEVNSTLGSENCSDDLDVNLLLGKTGTQFRHLAGAVDSTSASCDIWIESMDEKSGYPGDVVENTYGVSVPENDDNNYVDKSCMNANIPSYDAILNGSTFCHNSTITNELGSNYLAPQFDMNVDYSLFGGSPQYSVCGDFKFDHVLTMNKEKDEIRESQTLNAYYASEMSMIDNIAGEEQNAKCQSSIDNRRVDGEHLLMPFCHVKSGISEKQSVSLEDRKVDQVVTSKSTMRLPVQAALNRGYSYRETDTSFVENVPKQSVSSLSMPIFHHKPLIHAKDEKRDVILTSAADGTYATLNAARQSLQCSQRSVITSKHPIYIKDEKEVKVVKSKGLDSNHFSRVSPESIQSNSLGSKSHVDDDSEICILEDISQPPLSNQSISHGKIIDPFHYSAYGDTIHHPGVGALRTKIIDERVLYQAALQDLSQPKSEANPPEGVLTVSLLRHQRIALSWMVRMETSIGNCLGGILADDQGLGKTISTIALILKERPPFREVDLNPIKKENFETFDLDGDDDGIIEVDGMKQVRVGCEVKSSSLKIAHSLGQSKGRPAAGTLVVCPTSVLRQWAEELHKKVSSEANLSVLVYHGSNRTKDPSELAKYDVVLTTYSIVSMEVPKQSVISEDDEEKREDQGNDVSLVEYSSGKKRKHSPSSGKNGSKNKKGLDGILVDSLARPLAKVSWFRVVLDEAQSIKNRRTQVARACWGLRAKRRWCLSGTPLQNAIDDLYSYFKFLRYDPYCSYPEFCSRLKVPIQKNPVNGYKRLQAILKTIMLRRTKGTLLDGEPIITLPPKVIELRKVEFTEEERDFYTRLETDSRAQFKEYAAAGTVKQNYVNILLMLLRLRQACDHPLLVRDLDSNTFGRSSVEMAKKLSQEKQLHLLNCLEGSLAICGICNDPPEDAAVTTCSHVFCKQCICEHLTGDDNQCPVSNCKERLNMSSVFSKATLSSSLSNHPDQDGSSSKSAELFKSYSEGSVCDSSKIRAAIEVLQSLTRAQNYISATSTSENSSDEIVSTHPNLFVLENSHGHCTDKKSLLVKSNLTKPLGEKAIVFSQWTRMLDLLEARLKSSFIQYRRLDGTMSVVARDKAVKDFNTLPEVSVMIMSLKAASLGLNMVAACRVLLLDLWWNPTTEDQAIDRAHRIGQTRPVSVLRLTVKDTVEDRILALQQKKREMVSHAFGEDETGGQQTRLTVEDLHYLFNM</sequence>
<evidence type="ECO:0000256" key="9">
    <source>
        <dbReference type="ARBA" id="ARBA00022840"/>
    </source>
</evidence>
<feature type="region of interest" description="Disordered" evidence="17">
    <location>
        <begin position="776"/>
        <end position="819"/>
    </location>
</feature>
<dbReference type="SMART" id="SM00184">
    <property type="entry name" value="RING"/>
    <property type="match status" value="1"/>
</dbReference>
<evidence type="ECO:0000256" key="5">
    <source>
        <dbReference type="ARBA" id="ARBA00022771"/>
    </source>
</evidence>
<evidence type="ECO:0000313" key="22">
    <source>
        <dbReference type="Proteomes" id="UP001159364"/>
    </source>
</evidence>
<keyword evidence="9" id="KW-0067">ATP-binding</keyword>
<name>A0AAV8T3T5_9ROSI</name>
<keyword evidence="14" id="KW-0804">Transcription</keyword>
<gene>
    <name evidence="21" type="ORF">K2173_001522</name>
</gene>
<evidence type="ECO:0000256" key="4">
    <source>
        <dbReference type="ARBA" id="ARBA00022741"/>
    </source>
</evidence>
<evidence type="ECO:0008006" key="23">
    <source>
        <dbReference type="Google" id="ProtNLM"/>
    </source>
</evidence>
<keyword evidence="11" id="KW-0805">Transcription regulation</keyword>
<dbReference type="GO" id="GO:0080188">
    <property type="term" value="P:gene silencing by siRNA-directed DNA methylation"/>
    <property type="evidence" value="ECO:0007669"/>
    <property type="project" value="UniProtKB-ARBA"/>
</dbReference>
<dbReference type="PANTHER" id="PTHR45626:SF16">
    <property type="entry name" value="ATP-DEPENDENT HELICASE ULS1"/>
    <property type="match status" value="1"/>
</dbReference>
<evidence type="ECO:0000256" key="6">
    <source>
        <dbReference type="ARBA" id="ARBA00022801"/>
    </source>
</evidence>
<dbReference type="EMBL" id="JAIWQS010000006">
    <property type="protein sequence ID" value="KAJ8761391.1"/>
    <property type="molecule type" value="Genomic_DNA"/>
</dbReference>
<dbReference type="GO" id="GO:0005524">
    <property type="term" value="F:ATP binding"/>
    <property type="evidence" value="ECO:0007669"/>
    <property type="project" value="UniProtKB-KW"/>
</dbReference>
<dbReference type="Gene3D" id="3.30.40.10">
    <property type="entry name" value="Zinc/RING finger domain, C3HC4 (zinc finger)"/>
    <property type="match status" value="1"/>
</dbReference>
<evidence type="ECO:0000256" key="17">
    <source>
        <dbReference type="SAM" id="MobiDB-lite"/>
    </source>
</evidence>
<dbReference type="Gene3D" id="3.40.50.10810">
    <property type="entry name" value="Tandem AAA-ATPase domain"/>
    <property type="match status" value="3"/>
</dbReference>
<keyword evidence="8" id="KW-0862">Zinc</keyword>
<keyword evidence="12" id="KW-0238">DNA-binding</keyword>
<keyword evidence="6" id="KW-0378">Hydrolase</keyword>
<evidence type="ECO:0000256" key="8">
    <source>
        <dbReference type="ARBA" id="ARBA00022833"/>
    </source>
</evidence>
<accession>A0AAV8T3T5</accession>
<evidence type="ECO:0000256" key="1">
    <source>
        <dbReference type="ARBA" id="ARBA00004123"/>
    </source>
</evidence>
<dbReference type="InterPro" id="IPR038718">
    <property type="entry name" value="SNF2-like_sf"/>
</dbReference>
<feature type="domain" description="Helicase ATP-binding" evidence="19">
    <location>
        <begin position="616"/>
        <end position="893"/>
    </location>
</feature>
<dbReference type="GO" id="GO:0004386">
    <property type="term" value="F:helicase activity"/>
    <property type="evidence" value="ECO:0007669"/>
    <property type="project" value="UniProtKB-KW"/>
</dbReference>
<evidence type="ECO:0000256" key="3">
    <source>
        <dbReference type="ARBA" id="ARBA00022723"/>
    </source>
</evidence>
<feature type="domain" description="RING-type" evidence="18">
    <location>
        <begin position="1047"/>
        <end position="1086"/>
    </location>
</feature>
<dbReference type="GO" id="GO:0008094">
    <property type="term" value="F:ATP-dependent activity, acting on DNA"/>
    <property type="evidence" value="ECO:0007669"/>
    <property type="project" value="TreeGrafter"/>
</dbReference>
<reference evidence="21 22" key="1">
    <citation type="submission" date="2021-09" db="EMBL/GenBank/DDBJ databases">
        <title>Genomic insights and catalytic innovation underlie evolution of tropane alkaloids biosynthesis.</title>
        <authorList>
            <person name="Wang Y.-J."/>
            <person name="Tian T."/>
            <person name="Huang J.-P."/>
            <person name="Huang S.-X."/>
        </authorList>
    </citation>
    <scope>NUCLEOTIDE SEQUENCE [LARGE SCALE GENOMIC DNA]</scope>
    <source>
        <strain evidence="21">KIB-2018</strain>
        <tissue evidence="21">Leaf</tissue>
    </source>
</reference>
<keyword evidence="7" id="KW-0347">Helicase</keyword>
<dbReference type="PANTHER" id="PTHR45626">
    <property type="entry name" value="TRANSCRIPTION TERMINATION FACTOR 2-RELATED"/>
    <property type="match status" value="1"/>
</dbReference>
<keyword evidence="15" id="KW-0539">Nucleus</keyword>
<dbReference type="InterPro" id="IPR000330">
    <property type="entry name" value="SNF2_N"/>
</dbReference>
<keyword evidence="3" id="KW-0479">Metal-binding</keyword>